<feature type="non-terminal residue" evidence="6">
    <location>
        <position position="250"/>
    </location>
</feature>
<dbReference type="InterPro" id="IPR016039">
    <property type="entry name" value="Thiolase-like"/>
</dbReference>
<keyword evidence="7" id="KW-1185">Reference proteome</keyword>
<feature type="domain" description="Beta-ketoacyl synthase-like N-terminal" evidence="4">
    <location>
        <begin position="31"/>
        <end position="87"/>
    </location>
</feature>
<dbReference type="AlphaFoldDB" id="A0A371EEX5"/>
<accession>A0A371EEX5</accession>
<keyword evidence="3" id="KW-0808">Transferase</keyword>
<evidence type="ECO:0000259" key="4">
    <source>
        <dbReference type="Pfam" id="PF00109"/>
    </source>
</evidence>
<feature type="non-terminal residue" evidence="6">
    <location>
        <position position="1"/>
    </location>
</feature>
<dbReference type="Proteomes" id="UP000257109">
    <property type="component" value="Unassembled WGS sequence"/>
</dbReference>
<comment type="similarity">
    <text evidence="1">Belongs to the thiolase-like superfamily. Beta-ketoacyl-ACP synthases family.</text>
</comment>
<dbReference type="InterPro" id="IPR014030">
    <property type="entry name" value="Ketoacyl_synth_N"/>
</dbReference>
<dbReference type="InterPro" id="IPR000794">
    <property type="entry name" value="Beta-ketoacyl_synthase"/>
</dbReference>
<dbReference type="SUPFAM" id="SSF53901">
    <property type="entry name" value="Thiolase-like"/>
    <property type="match status" value="1"/>
</dbReference>
<dbReference type="GO" id="GO:0004315">
    <property type="term" value="F:3-oxoacyl-[acyl-carrier-protein] synthase activity"/>
    <property type="evidence" value="ECO:0007669"/>
    <property type="project" value="UniProtKB-EC"/>
</dbReference>
<evidence type="ECO:0000259" key="5">
    <source>
        <dbReference type="Pfam" id="PF02801"/>
    </source>
</evidence>
<evidence type="ECO:0000313" key="6">
    <source>
        <dbReference type="EMBL" id="RDX64566.1"/>
    </source>
</evidence>
<dbReference type="PANTHER" id="PTHR11712:SF332">
    <property type="entry name" value="3-OXOACYL-[ACYL-CARRIER-PROTEIN] SYNTHASE II, CHLOROPLASTIC"/>
    <property type="match status" value="1"/>
</dbReference>
<dbReference type="GO" id="GO:0009570">
    <property type="term" value="C:chloroplast stroma"/>
    <property type="evidence" value="ECO:0007669"/>
    <property type="project" value="TreeGrafter"/>
</dbReference>
<protein>
    <recommendedName>
        <fullName evidence="2">beta-ketoacyl-[acyl-carrier-protein] synthase I</fullName>
        <ecNumber evidence="2">2.3.1.41</ecNumber>
    </recommendedName>
</protein>
<organism evidence="6 7">
    <name type="scientific">Mucuna pruriens</name>
    <name type="common">Velvet bean</name>
    <name type="synonym">Dolichos pruriens</name>
    <dbReference type="NCBI Taxonomy" id="157652"/>
    <lineage>
        <taxon>Eukaryota</taxon>
        <taxon>Viridiplantae</taxon>
        <taxon>Streptophyta</taxon>
        <taxon>Embryophyta</taxon>
        <taxon>Tracheophyta</taxon>
        <taxon>Spermatophyta</taxon>
        <taxon>Magnoliopsida</taxon>
        <taxon>eudicotyledons</taxon>
        <taxon>Gunneridae</taxon>
        <taxon>Pentapetalae</taxon>
        <taxon>rosids</taxon>
        <taxon>fabids</taxon>
        <taxon>Fabales</taxon>
        <taxon>Fabaceae</taxon>
        <taxon>Papilionoideae</taxon>
        <taxon>50 kb inversion clade</taxon>
        <taxon>NPAAA clade</taxon>
        <taxon>indigoferoid/millettioid clade</taxon>
        <taxon>Phaseoleae</taxon>
        <taxon>Mucuna</taxon>
    </lineage>
</organism>
<dbReference type="Pfam" id="PF02801">
    <property type="entry name" value="Ketoacyl-synt_C"/>
    <property type="match status" value="1"/>
</dbReference>
<proteinExistence type="inferred from homology"/>
<evidence type="ECO:0000256" key="2">
    <source>
        <dbReference type="ARBA" id="ARBA00013191"/>
    </source>
</evidence>
<evidence type="ECO:0000256" key="1">
    <source>
        <dbReference type="ARBA" id="ARBA00008467"/>
    </source>
</evidence>
<dbReference type="GO" id="GO:0006633">
    <property type="term" value="P:fatty acid biosynthetic process"/>
    <property type="evidence" value="ECO:0007669"/>
    <property type="project" value="TreeGrafter"/>
</dbReference>
<dbReference type="InterPro" id="IPR014031">
    <property type="entry name" value="Ketoacyl_synth_C"/>
</dbReference>
<sequence>LFRTCSVASLLEENNLVRLALDTRACVTSLRDVMLCGGSDAIIIPIGILFYHAMNTILIQQSLVQNCDGFVMGEGAGVLLLEDLEHAKKRGANIYAEFLGRGFTCDAYHVTEPRPDGAGYQEDVNYINAHATSTPLGDLKGGQNPKLRVNSTKSMIGHLLGAAGGVEAVATVQDMVGSSQYQPRKPDKGVMLKCLLAQRKRDWISRRPYRIHLLLSIQTMLLHTNSSVWLGGVDRSLDTDSSHASHLTFK</sequence>
<gene>
    <name evidence="6" type="primary">KAS2</name>
    <name evidence="6" type="ORF">CR513_56861</name>
</gene>
<dbReference type="EMBL" id="QJKJ01014323">
    <property type="protein sequence ID" value="RDX64566.1"/>
    <property type="molecule type" value="Genomic_DNA"/>
</dbReference>
<evidence type="ECO:0000313" key="7">
    <source>
        <dbReference type="Proteomes" id="UP000257109"/>
    </source>
</evidence>
<dbReference type="Pfam" id="PF00109">
    <property type="entry name" value="ketoacyl-synt"/>
    <property type="match status" value="1"/>
</dbReference>
<comment type="caution">
    <text evidence="6">The sequence shown here is derived from an EMBL/GenBank/DDBJ whole genome shotgun (WGS) entry which is preliminary data.</text>
</comment>
<dbReference type="EC" id="2.3.1.41" evidence="2"/>
<feature type="domain" description="Beta-ketoacyl synthase C-terminal" evidence="5">
    <location>
        <begin position="121"/>
        <end position="175"/>
    </location>
</feature>
<evidence type="ECO:0000256" key="3">
    <source>
        <dbReference type="ARBA" id="ARBA00022679"/>
    </source>
</evidence>
<dbReference type="GO" id="GO:0005739">
    <property type="term" value="C:mitochondrion"/>
    <property type="evidence" value="ECO:0007669"/>
    <property type="project" value="TreeGrafter"/>
</dbReference>
<dbReference type="Gene3D" id="3.40.47.10">
    <property type="match status" value="1"/>
</dbReference>
<dbReference type="OrthoDB" id="5334845at2759"/>
<name>A0A371EEX5_MUCPR</name>
<dbReference type="STRING" id="157652.A0A371EEX5"/>
<reference evidence="6" key="1">
    <citation type="submission" date="2018-05" db="EMBL/GenBank/DDBJ databases">
        <title>Draft genome of Mucuna pruriens seed.</title>
        <authorList>
            <person name="Nnadi N.E."/>
            <person name="Vos R."/>
            <person name="Hasami M.H."/>
            <person name="Devisetty U.K."/>
            <person name="Aguiy J.C."/>
        </authorList>
    </citation>
    <scope>NUCLEOTIDE SEQUENCE [LARGE SCALE GENOMIC DNA]</scope>
    <source>
        <strain evidence="6">JCA_2017</strain>
    </source>
</reference>
<dbReference type="PANTHER" id="PTHR11712">
    <property type="entry name" value="POLYKETIDE SYNTHASE-RELATED"/>
    <property type="match status" value="1"/>
</dbReference>